<feature type="compositionally biased region" description="Low complexity" evidence="4">
    <location>
        <begin position="315"/>
        <end position="330"/>
    </location>
</feature>
<sequence>MSLEDDEALFDDIYGDEPQQKDAQEVVEKETKDETKSTSDGASQPLKDDDQKKPDSSATEASSKGPSAPVLSNTSTSQSDDTPLPPPPISNSTPSYNSAPAYPPYGQQQQHQQHQQHQQQPQQQQFQQPAVPFPPAKPAPDSVKADIYKSEQGKMFIGGLNWETTEETLRNYFGQFGDITDLTIMRDNATGRSRGFGFLTFTKTASVDEVLKKQHVLDGKLIDPKRAIPREEQDKTGKIFVGGIAAEVTEEDFTDYFSQFGTIIDAQLMIDKDTGRSRGFGFVTYDSPDAVDRVCANKYVPLKGRSMEIKRAEPRNQQQNQRTNANPYNPMGAMGGMPGMPGMGAPGQQAYYNGMSQEMMQQYYQQMQQYWMQMQQMQQQQQQQQGSDAAEGEGDSESYSDQPRDDDQVPNPQQERPQFPSGPKHSNRPPPRGPRSDRGGRRGGGRGRRGGAGGGGFHPYSR</sequence>
<evidence type="ECO:0000256" key="4">
    <source>
        <dbReference type="SAM" id="MobiDB-lite"/>
    </source>
</evidence>
<dbReference type="InterPro" id="IPR035979">
    <property type="entry name" value="RBD_domain_sf"/>
</dbReference>
<dbReference type="AlphaFoldDB" id="C4QY74"/>
<evidence type="ECO:0000313" key="7">
    <source>
        <dbReference type="Proteomes" id="UP000000314"/>
    </source>
</evidence>
<feature type="region of interest" description="Disordered" evidence="4">
    <location>
        <begin position="306"/>
        <end position="330"/>
    </location>
</feature>
<keyword evidence="7" id="KW-1185">Reference proteome</keyword>
<feature type="region of interest" description="Disordered" evidence="4">
    <location>
        <begin position="379"/>
        <end position="462"/>
    </location>
</feature>
<feature type="compositionally biased region" description="Gly residues" evidence="4">
    <location>
        <begin position="450"/>
        <end position="462"/>
    </location>
</feature>
<feature type="region of interest" description="Disordered" evidence="4">
    <location>
        <begin position="1"/>
        <end position="142"/>
    </location>
</feature>
<name>C4QY74_KOMPG</name>
<dbReference type="InterPro" id="IPR034156">
    <property type="entry name" value="Hrp1_RRM1"/>
</dbReference>
<protein>
    <submittedName>
        <fullName evidence="6">Subunit of cleavage factor I</fullName>
    </submittedName>
</protein>
<dbReference type="GO" id="GO:0003729">
    <property type="term" value="F:mRNA binding"/>
    <property type="evidence" value="ECO:0007669"/>
    <property type="project" value="TreeGrafter"/>
</dbReference>
<feature type="compositionally biased region" description="Low complexity" evidence="4">
    <location>
        <begin position="90"/>
        <end position="130"/>
    </location>
</feature>
<dbReference type="GO" id="GO:0006417">
    <property type="term" value="P:regulation of translation"/>
    <property type="evidence" value="ECO:0007669"/>
    <property type="project" value="TreeGrafter"/>
</dbReference>
<dbReference type="PROSITE" id="PS50102">
    <property type="entry name" value="RRM"/>
    <property type="match status" value="2"/>
</dbReference>
<reference evidence="6 7" key="1">
    <citation type="journal article" date="2009" name="Nat. Biotechnol.">
        <title>Genome sequence of the recombinant protein production host Pichia pastoris.</title>
        <authorList>
            <person name="De Schutter K."/>
            <person name="Lin Y.C."/>
            <person name="Tiels P."/>
            <person name="Van Hecke A."/>
            <person name="Glinka S."/>
            <person name="Weber-Lehmann J."/>
            <person name="Rouze P."/>
            <person name="Van de Peer Y."/>
            <person name="Callewaert N."/>
        </authorList>
    </citation>
    <scope>NUCLEOTIDE SEQUENCE [LARGE SCALE GENOMIC DNA]</scope>
    <source>
        <strain evidence="7">GS115 / ATCC 20864</strain>
    </source>
</reference>
<dbReference type="KEGG" id="ppa:PAS_chr1-4_0355"/>
<dbReference type="STRING" id="644223.C4QY74"/>
<feature type="compositionally biased region" description="Polar residues" evidence="4">
    <location>
        <begin position="58"/>
        <end position="73"/>
    </location>
</feature>
<proteinExistence type="predicted"/>
<dbReference type="CDD" id="cd12330">
    <property type="entry name" value="RRM2_Hrp1p"/>
    <property type="match status" value="1"/>
</dbReference>
<dbReference type="OrthoDB" id="1875751at2759"/>
<dbReference type="FunFam" id="3.30.70.330:FF:000025">
    <property type="entry name" value="RNA-binding protein Musashi homolog 2 isoform X1"/>
    <property type="match status" value="1"/>
</dbReference>
<dbReference type="InterPro" id="IPR000504">
    <property type="entry name" value="RRM_dom"/>
</dbReference>
<dbReference type="GeneID" id="8197803"/>
<dbReference type="Gene3D" id="3.30.70.330">
    <property type="match status" value="2"/>
</dbReference>
<evidence type="ECO:0000313" key="6">
    <source>
        <dbReference type="EMBL" id="CAY68197.1"/>
    </source>
</evidence>
<keyword evidence="2 3" id="KW-0694">RNA-binding</keyword>
<dbReference type="InterPro" id="IPR012677">
    <property type="entry name" value="Nucleotide-bd_a/b_plait_sf"/>
</dbReference>
<dbReference type="SMART" id="SM00360">
    <property type="entry name" value="RRM"/>
    <property type="match status" value="2"/>
</dbReference>
<dbReference type="eggNOG" id="KOG4205">
    <property type="taxonomic scope" value="Eukaryota"/>
</dbReference>
<dbReference type="InParanoid" id="C4QY74"/>
<dbReference type="PANTHER" id="PTHR48032:SF6">
    <property type="entry name" value="RNA-BINDING (RRM_RBD_RNP MOTIFS) FAMILY PROTEIN"/>
    <property type="match status" value="1"/>
</dbReference>
<dbReference type="SUPFAM" id="SSF81995">
    <property type="entry name" value="beta-sandwich domain of Sec23/24"/>
    <property type="match status" value="1"/>
</dbReference>
<accession>C4QY74</accession>
<feature type="domain" description="RRM" evidence="5">
    <location>
        <begin position="153"/>
        <end position="235"/>
    </location>
</feature>
<evidence type="ECO:0000256" key="2">
    <source>
        <dbReference type="ARBA" id="ARBA00022884"/>
    </source>
</evidence>
<evidence type="ECO:0000259" key="5">
    <source>
        <dbReference type="PROSITE" id="PS50102"/>
    </source>
</evidence>
<dbReference type="OMA" id="RVCQNKF"/>
<dbReference type="PANTHER" id="PTHR48032">
    <property type="entry name" value="RNA-BINDING PROTEIN MUSASHI HOMOLOG RBP6"/>
    <property type="match status" value="1"/>
</dbReference>
<evidence type="ECO:0000256" key="1">
    <source>
        <dbReference type="ARBA" id="ARBA00022737"/>
    </source>
</evidence>
<evidence type="ECO:0000256" key="3">
    <source>
        <dbReference type="PROSITE-ProRule" id="PRU00176"/>
    </source>
</evidence>
<dbReference type="RefSeq" id="XP_002490478.1">
    <property type="nucleotide sequence ID" value="XM_002490433.1"/>
</dbReference>
<gene>
    <name evidence="6" type="ordered locus">PAS_chr1-4_0355</name>
</gene>
<keyword evidence="1" id="KW-0677">Repeat</keyword>
<organism evidence="6 7">
    <name type="scientific">Komagataella phaffii (strain GS115 / ATCC 20864)</name>
    <name type="common">Yeast</name>
    <name type="synonym">Pichia pastoris</name>
    <dbReference type="NCBI Taxonomy" id="644223"/>
    <lineage>
        <taxon>Eukaryota</taxon>
        <taxon>Fungi</taxon>
        <taxon>Dikarya</taxon>
        <taxon>Ascomycota</taxon>
        <taxon>Saccharomycotina</taxon>
        <taxon>Pichiomycetes</taxon>
        <taxon>Pichiales</taxon>
        <taxon>Pichiaceae</taxon>
        <taxon>Komagataella</taxon>
    </lineage>
</organism>
<dbReference type="Pfam" id="PF00076">
    <property type="entry name" value="RRM_1"/>
    <property type="match status" value="2"/>
</dbReference>
<feature type="compositionally biased region" description="Basic and acidic residues" evidence="4">
    <location>
        <begin position="18"/>
        <end position="37"/>
    </location>
</feature>
<feature type="domain" description="RRM" evidence="5">
    <location>
        <begin position="237"/>
        <end position="314"/>
    </location>
</feature>
<feature type="compositionally biased region" description="Basic and acidic residues" evidence="4">
    <location>
        <begin position="46"/>
        <end position="55"/>
    </location>
</feature>
<dbReference type="Proteomes" id="UP000000314">
    <property type="component" value="Chromosome 1"/>
</dbReference>
<dbReference type="SUPFAM" id="SSF54928">
    <property type="entry name" value="RNA-binding domain, RBD"/>
    <property type="match status" value="2"/>
</dbReference>
<feature type="compositionally biased region" description="Acidic residues" evidence="4">
    <location>
        <begin position="1"/>
        <end position="15"/>
    </location>
</feature>
<dbReference type="SMR" id="C4QY74"/>
<dbReference type="CDD" id="cd12577">
    <property type="entry name" value="RRM1_Hrp1p"/>
    <property type="match status" value="1"/>
</dbReference>
<dbReference type="EMBL" id="FN392319">
    <property type="protein sequence ID" value="CAY68197.1"/>
    <property type="molecule type" value="Genomic_DNA"/>
</dbReference>
<dbReference type="HOGENOM" id="CLU_012062_0_2_1"/>